<proteinExistence type="inferred from homology"/>
<dbReference type="NCBIfam" id="NF040660">
    <property type="entry name" value="mycolic_MTase"/>
    <property type="match status" value="1"/>
</dbReference>
<feature type="binding site" evidence="7">
    <location>
        <begin position="137"/>
        <end position="138"/>
    </location>
    <ligand>
        <name>S-adenosyl-L-methionine</name>
        <dbReference type="ChEBI" id="CHEBI:59789"/>
    </ligand>
</feature>
<dbReference type="OrthoDB" id="9782855at2"/>
<dbReference type="PANTHER" id="PTHR43667:SF1">
    <property type="entry name" value="CYCLOPROPANE-FATTY-ACYL-PHOSPHOLIPID SYNTHASE"/>
    <property type="match status" value="1"/>
</dbReference>
<dbReference type="Pfam" id="PF02353">
    <property type="entry name" value="CMAS"/>
    <property type="match status" value="1"/>
</dbReference>
<evidence type="ECO:0000256" key="5">
    <source>
        <dbReference type="ARBA" id="ARBA00023098"/>
    </source>
</evidence>
<dbReference type="CDD" id="cd02440">
    <property type="entry name" value="AdoMet_MTases"/>
    <property type="match status" value="1"/>
</dbReference>
<dbReference type="EMBL" id="HG964446">
    <property type="protein sequence ID" value="CDO86847.1"/>
    <property type="molecule type" value="Genomic_DNA"/>
</dbReference>
<evidence type="ECO:0000256" key="2">
    <source>
        <dbReference type="ARBA" id="ARBA00022603"/>
    </source>
</evidence>
<feature type="binding site" evidence="7">
    <location>
        <begin position="82"/>
        <end position="90"/>
    </location>
    <ligand>
        <name>S-adenosyl-L-methionine</name>
        <dbReference type="ChEBI" id="CHEBI:59789"/>
    </ligand>
</feature>
<evidence type="ECO:0000313" key="9">
    <source>
        <dbReference type="EMBL" id="ORX03847.1"/>
    </source>
</evidence>
<dbReference type="SUPFAM" id="SSF53335">
    <property type="entry name" value="S-adenosyl-L-methionine-dependent methyltransferases"/>
    <property type="match status" value="1"/>
</dbReference>
<evidence type="ECO:0000313" key="8">
    <source>
        <dbReference type="EMBL" id="CDO86847.1"/>
    </source>
</evidence>
<dbReference type="STRING" id="47839.BN973_01194"/>
<keyword evidence="5" id="KW-0443">Lipid metabolism</keyword>
<keyword evidence="10" id="KW-1185">Reference proteome</keyword>
<dbReference type="InterPro" id="IPR050723">
    <property type="entry name" value="CFA/CMAS"/>
</dbReference>
<sequence length="309" mass="35166">MTPQGETGSTQQLKPPVEAVRSHYDKSNEFFKLWLDPSMTYSCGYFDENPDPQNLTKTLEEAQYAKRKLALDKLNLEPGMTLLDIGSGWGSTMRHAVAEYDVNVIGLTLSENQHAHCVAEFDKMDSPRRKEVRIQGWEEFPDEPIDRIVSLGAFEHFADGAGDAGYERYATFFKKYYDLLPDDGRMLLHSIVVPSREEGNAMGLKVNMTLLRFISFILKEIYPGGKLPQVDLVDKYSTDAGFKIERHHFIGKNYVPTLTAWGDALEAHKEEAIALKGQDTYDIYLKYLRGCSDLFRDGYTNVCQFTMVK</sequence>
<dbReference type="RefSeq" id="WP_036466541.1">
    <property type="nucleotide sequence ID" value="NZ_HG964446.1"/>
</dbReference>
<dbReference type="GO" id="GO:0032259">
    <property type="term" value="P:methylation"/>
    <property type="evidence" value="ECO:0007669"/>
    <property type="project" value="UniProtKB-KW"/>
</dbReference>
<reference evidence="8" key="1">
    <citation type="journal article" date="2014" name="Genome Announc.">
        <title>Draft Genome Sequence of Mycobacterium triplex DSM 44626.</title>
        <authorList>
            <person name="Sassi M."/>
            <person name="Croce O."/>
            <person name="Robert C."/>
            <person name="Raoult D."/>
            <person name="Drancourt M."/>
        </authorList>
    </citation>
    <scope>NUCLEOTIDE SEQUENCE [LARGE SCALE GENOMIC DNA]</scope>
    <source>
        <strain evidence="8">DSM 44626</strain>
    </source>
</reference>
<dbReference type="GO" id="GO:0008168">
    <property type="term" value="F:methyltransferase activity"/>
    <property type="evidence" value="ECO:0007669"/>
    <property type="project" value="UniProtKB-KW"/>
</dbReference>
<evidence type="ECO:0000256" key="4">
    <source>
        <dbReference type="ARBA" id="ARBA00022691"/>
    </source>
</evidence>
<keyword evidence="3" id="KW-0808">Transferase</keyword>
<evidence type="ECO:0000256" key="3">
    <source>
        <dbReference type="ARBA" id="ARBA00022679"/>
    </source>
</evidence>
<dbReference type="HOGENOM" id="CLU_026434_3_0_11"/>
<dbReference type="InterPro" id="IPR003333">
    <property type="entry name" value="CMAS"/>
</dbReference>
<dbReference type="InterPro" id="IPR029063">
    <property type="entry name" value="SAM-dependent_MTases_sf"/>
</dbReference>
<gene>
    <name evidence="9" type="ORF">AWC29_17485</name>
    <name evidence="8" type="ORF">BN973_01194</name>
</gene>
<dbReference type="FunFam" id="3.40.50.150:FF:000115">
    <property type="entry name" value="Cyclopropane mycolic acid synthase 1"/>
    <property type="match status" value="1"/>
</dbReference>
<reference evidence="8" key="2">
    <citation type="submission" date="2014-04" db="EMBL/GenBank/DDBJ databases">
        <authorList>
            <person name="Urmite Genomes U."/>
        </authorList>
    </citation>
    <scope>NUCLEOTIDE SEQUENCE</scope>
    <source>
        <strain evidence="8">DSM 44626</strain>
    </source>
</reference>
<dbReference type="GO" id="GO:0008610">
    <property type="term" value="P:lipid biosynthetic process"/>
    <property type="evidence" value="ECO:0007669"/>
    <property type="project" value="InterPro"/>
</dbReference>
<dbReference type="PANTHER" id="PTHR43667">
    <property type="entry name" value="CYCLOPROPANE-FATTY-ACYL-PHOSPHOLIPID SYNTHASE"/>
    <property type="match status" value="1"/>
</dbReference>
<dbReference type="EMBL" id="LQPY01000021">
    <property type="protein sequence ID" value="ORX03847.1"/>
    <property type="molecule type" value="Genomic_DNA"/>
</dbReference>
<dbReference type="Gene3D" id="3.40.50.150">
    <property type="entry name" value="Vaccinia Virus protein VP39"/>
    <property type="match status" value="1"/>
</dbReference>
<dbReference type="AlphaFoldDB" id="A0A024JU05"/>
<keyword evidence="2 9" id="KW-0489">Methyltransferase</keyword>
<dbReference type="InterPro" id="IPR047672">
    <property type="entry name" value="CMAS_actinobact"/>
</dbReference>
<protein>
    <submittedName>
        <fullName evidence="8">Cyclopropane-fatty-acyl-phospholipid synthase</fullName>
    </submittedName>
    <submittedName>
        <fullName evidence="9">SAM-dependent methyltransferase</fullName>
    </submittedName>
</protein>
<reference evidence="9 10" key="3">
    <citation type="submission" date="2016-01" db="EMBL/GenBank/DDBJ databases">
        <title>The new phylogeny of the genus Mycobacterium.</title>
        <authorList>
            <person name="Tarcisio F."/>
            <person name="Conor M."/>
            <person name="Antonella G."/>
            <person name="Elisabetta G."/>
            <person name="Giulia F.S."/>
            <person name="Sara T."/>
            <person name="Anna F."/>
            <person name="Clotilde B."/>
            <person name="Roberto B."/>
            <person name="Veronica D.S."/>
            <person name="Fabio R."/>
            <person name="Monica P."/>
            <person name="Olivier J."/>
            <person name="Enrico T."/>
            <person name="Nicola S."/>
        </authorList>
    </citation>
    <scope>NUCLEOTIDE SEQUENCE [LARGE SCALE GENOMIC DNA]</scope>
    <source>
        <strain evidence="9 10">DSM 44626</strain>
    </source>
</reference>
<dbReference type="eggNOG" id="COG2230">
    <property type="taxonomic scope" value="Bacteria"/>
</dbReference>
<dbReference type="PIRSF" id="PIRSF003085">
    <property type="entry name" value="CMAS"/>
    <property type="match status" value="1"/>
</dbReference>
<keyword evidence="4" id="KW-0949">S-adenosyl-L-methionine</keyword>
<dbReference type="Proteomes" id="UP000028880">
    <property type="component" value="Unassembled WGS sequence"/>
</dbReference>
<evidence type="ECO:0000256" key="6">
    <source>
        <dbReference type="PIRSR" id="PIRSR003085-1"/>
    </source>
</evidence>
<feature type="binding site" evidence="7">
    <location>
        <begin position="41"/>
        <end position="42"/>
    </location>
    <ligand>
        <name>S-adenosyl-L-methionine</name>
        <dbReference type="ChEBI" id="CHEBI:59789"/>
    </ligand>
</feature>
<evidence type="ECO:0000256" key="1">
    <source>
        <dbReference type="ARBA" id="ARBA00010815"/>
    </source>
</evidence>
<name>A0A024JU05_9MYCO</name>
<evidence type="ECO:0000313" key="10">
    <source>
        <dbReference type="Proteomes" id="UP000193710"/>
    </source>
</evidence>
<organism evidence="8">
    <name type="scientific">Mycobacterium triplex</name>
    <dbReference type="NCBI Taxonomy" id="47839"/>
    <lineage>
        <taxon>Bacteria</taxon>
        <taxon>Bacillati</taxon>
        <taxon>Actinomycetota</taxon>
        <taxon>Actinomycetes</taxon>
        <taxon>Mycobacteriales</taxon>
        <taxon>Mycobacteriaceae</taxon>
        <taxon>Mycobacterium</taxon>
        <taxon>Mycobacterium simiae complex</taxon>
    </lineage>
</organism>
<feature type="active site" evidence="6">
    <location>
        <position position="291"/>
    </location>
</feature>
<evidence type="ECO:0000256" key="7">
    <source>
        <dbReference type="PIRSR" id="PIRSR003085-2"/>
    </source>
</evidence>
<accession>A0A024JU05</accession>
<dbReference type="Proteomes" id="UP000193710">
    <property type="component" value="Unassembled WGS sequence"/>
</dbReference>
<comment type="similarity">
    <text evidence="1">Belongs to the CFA/CMAS family.</text>
</comment>
<feature type="binding site" evidence="7">
    <location>
        <begin position="108"/>
        <end position="113"/>
    </location>
    <ligand>
        <name>S-adenosyl-L-methionine</name>
        <dbReference type="ChEBI" id="CHEBI:59789"/>
    </ligand>
</feature>